<accession>A0A1G7EMZ9</accession>
<dbReference type="InterPro" id="IPR015946">
    <property type="entry name" value="KH_dom-like_a/b"/>
</dbReference>
<dbReference type="EMBL" id="LT629690">
    <property type="protein sequence ID" value="SDE65024.1"/>
    <property type="molecule type" value="Genomic_DNA"/>
</dbReference>
<evidence type="ECO:0000313" key="2">
    <source>
        <dbReference type="Proteomes" id="UP000182427"/>
    </source>
</evidence>
<dbReference type="InterPro" id="IPR036102">
    <property type="entry name" value="OsmC/Ohrsf"/>
</dbReference>
<name>A0A1G7EMZ9_9BACT</name>
<proteinExistence type="predicted"/>
<gene>
    <name evidence="1" type="ORF">SAMN05444167_0039</name>
</gene>
<dbReference type="PANTHER" id="PTHR42830:SF2">
    <property type="entry name" value="OSMC_OHR FAMILY PROTEIN"/>
    <property type="match status" value="1"/>
</dbReference>
<dbReference type="OrthoDB" id="9795405at2"/>
<keyword evidence="2" id="KW-1185">Reference proteome</keyword>
<dbReference type="Gene3D" id="3.30.300.20">
    <property type="match status" value="1"/>
</dbReference>
<dbReference type="AlphaFoldDB" id="A0A1G7EMZ9"/>
<dbReference type="PANTHER" id="PTHR42830">
    <property type="entry name" value="OSMOTICALLY INDUCIBLE FAMILY PROTEIN"/>
    <property type="match status" value="1"/>
</dbReference>
<organism evidence="1 2">
    <name type="scientific">Terriglobus roseus</name>
    <dbReference type="NCBI Taxonomy" id="392734"/>
    <lineage>
        <taxon>Bacteria</taxon>
        <taxon>Pseudomonadati</taxon>
        <taxon>Acidobacteriota</taxon>
        <taxon>Terriglobia</taxon>
        <taxon>Terriglobales</taxon>
        <taxon>Acidobacteriaceae</taxon>
        <taxon>Terriglobus</taxon>
    </lineage>
</organism>
<dbReference type="InterPro" id="IPR052707">
    <property type="entry name" value="OsmC_Ohr_Peroxiredoxin"/>
</dbReference>
<sequence>MKNEHHYNTSIVWTGNRGTGTSSYRDYARSYDLSAPGKPLIEGSSDATFRGEASRWNPEDMLLASLSSCHMLSYLHLCADAGISVVAYSDNAQGTMQLNPDGSGHFTSVTLHPQVTIAAGHDLTQADALHHRAHELCFIANSVNFPVACEATTAHAANDSRDT</sequence>
<evidence type="ECO:0000313" key="1">
    <source>
        <dbReference type="EMBL" id="SDE65024.1"/>
    </source>
</evidence>
<dbReference type="InterPro" id="IPR003718">
    <property type="entry name" value="OsmC/Ohr_fam"/>
</dbReference>
<dbReference type="RefSeq" id="WP_083343381.1">
    <property type="nucleotide sequence ID" value="NZ_LT629690.1"/>
</dbReference>
<dbReference type="Pfam" id="PF02566">
    <property type="entry name" value="OsmC"/>
    <property type="match status" value="1"/>
</dbReference>
<reference evidence="1 2" key="1">
    <citation type="submission" date="2016-10" db="EMBL/GenBank/DDBJ databases">
        <authorList>
            <person name="de Groot N.N."/>
        </authorList>
    </citation>
    <scope>NUCLEOTIDE SEQUENCE [LARGE SCALE GENOMIC DNA]</scope>
    <source>
        <strain evidence="1 2">GAS232</strain>
    </source>
</reference>
<protein>
    <submittedName>
        <fullName evidence="1">Organic hydroperoxide reductase OsmC/OhrA</fullName>
    </submittedName>
</protein>
<dbReference type="SUPFAM" id="SSF82784">
    <property type="entry name" value="OsmC-like"/>
    <property type="match status" value="1"/>
</dbReference>
<dbReference type="Proteomes" id="UP000182427">
    <property type="component" value="Chromosome I"/>
</dbReference>